<dbReference type="InterPro" id="IPR050492">
    <property type="entry name" value="Bact_metal-bind_prot9"/>
</dbReference>
<evidence type="ECO:0000256" key="2">
    <source>
        <dbReference type="ARBA" id="ARBA00022448"/>
    </source>
</evidence>
<sequence length="304" mass="33496">MLLLAVFMTGCGKSTVTLSEGKVNVVTTFYPLYDFASRIGGDRVNVVNLVPAGVEPHDWSPKSRDLANMGKAQLFLYNGAGFEGWVHDFLDSLNKDSGLTVVEASEGIELLHGVPHEDDGHGHEHEHEDDSDVDPHVWVSPKSALKMAENVKNGLVRADAANQAYYEANYETLKKQLSDLDAKFTDALAKAGKKEIVVSHQAFGYLARDYGLTQMPIMGLAPDAEPTAQDLKEINKFVKEHQVKYIFFEELVSDKLAKTLAKDAGIETLVLNPVEGLTEEQINAGEHYVTVMENNLQNLLKALQ</sequence>
<dbReference type="PANTHER" id="PTHR42953">
    <property type="entry name" value="HIGH-AFFINITY ZINC UPTAKE SYSTEM PROTEIN ZNUA-RELATED"/>
    <property type="match status" value="1"/>
</dbReference>
<evidence type="ECO:0000256" key="4">
    <source>
        <dbReference type="RuleBase" id="RU003512"/>
    </source>
</evidence>
<accession>A0A2V5KTU8</accession>
<dbReference type="InterPro" id="IPR006129">
    <property type="entry name" value="AdhesinB"/>
</dbReference>
<dbReference type="Pfam" id="PF01297">
    <property type="entry name" value="ZnuA"/>
    <property type="match status" value="1"/>
</dbReference>
<dbReference type="PRINTS" id="PR00690">
    <property type="entry name" value="ADHESNFAMILY"/>
</dbReference>
<feature type="region of interest" description="Disordered" evidence="5">
    <location>
        <begin position="114"/>
        <end position="135"/>
    </location>
</feature>
<keyword evidence="2 4" id="KW-0813">Transport</keyword>
<comment type="caution">
    <text evidence="6">The sequence shown here is derived from an EMBL/GenBank/DDBJ whole genome shotgun (WGS) entry which is preliminary data.</text>
</comment>
<dbReference type="PRINTS" id="PR00691">
    <property type="entry name" value="ADHESINB"/>
</dbReference>
<dbReference type="GO" id="GO:0046872">
    <property type="term" value="F:metal ion binding"/>
    <property type="evidence" value="ECO:0007669"/>
    <property type="project" value="InterPro"/>
</dbReference>
<proteinExistence type="inferred from homology"/>
<dbReference type="AlphaFoldDB" id="A0A2V5KTU8"/>
<gene>
    <name evidence="6" type="ORF">DLM86_11125</name>
</gene>
<dbReference type="GO" id="GO:0007155">
    <property type="term" value="P:cell adhesion"/>
    <property type="evidence" value="ECO:0007669"/>
    <property type="project" value="InterPro"/>
</dbReference>
<dbReference type="Proteomes" id="UP000247476">
    <property type="component" value="Unassembled WGS sequence"/>
</dbReference>
<feature type="compositionally biased region" description="Basic and acidic residues" evidence="5">
    <location>
        <begin position="114"/>
        <end position="128"/>
    </location>
</feature>
<dbReference type="OrthoDB" id="9810636at2"/>
<dbReference type="InterPro" id="IPR006127">
    <property type="entry name" value="ZnuA-like"/>
</dbReference>
<dbReference type="CDD" id="cd01017">
    <property type="entry name" value="AdcA"/>
    <property type="match status" value="1"/>
</dbReference>
<comment type="similarity">
    <text evidence="1 4">Belongs to the bacterial solute-binding protein 9 family.</text>
</comment>
<dbReference type="SUPFAM" id="SSF53807">
    <property type="entry name" value="Helical backbone' metal receptor"/>
    <property type="match status" value="1"/>
</dbReference>
<evidence type="ECO:0000256" key="1">
    <source>
        <dbReference type="ARBA" id="ARBA00011028"/>
    </source>
</evidence>
<reference evidence="6 7" key="1">
    <citation type="submission" date="2018-05" db="EMBL/GenBank/DDBJ databases">
        <title>Paenibacillus flagellatus sp. nov., isolated from selenium mineral soil.</title>
        <authorList>
            <person name="Dai X."/>
        </authorList>
    </citation>
    <scope>NUCLEOTIDE SEQUENCE [LARGE SCALE GENOMIC DNA]</scope>
    <source>
        <strain evidence="6 7">DXL2</strain>
    </source>
</reference>
<keyword evidence="7" id="KW-1185">Reference proteome</keyword>
<name>A0A2V5KTU8_9BACL</name>
<keyword evidence="3" id="KW-0732">Signal</keyword>
<evidence type="ECO:0000256" key="3">
    <source>
        <dbReference type="ARBA" id="ARBA00022729"/>
    </source>
</evidence>
<evidence type="ECO:0000256" key="5">
    <source>
        <dbReference type="SAM" id="MobiDB-lite"/>
    </source>
</evidence>
<dbReference type="EMBL" id="QJVJ01000004">
    <property type="protein sequence ID" value="PYI55257.1"/>
    <property type="molecule type" value="Genomic_DNA"/>
</dbReference>
<dbReference type="PANTHER" id="PTHR42953:SF3">
    <property type="entry name" value="HIGH-AFFINITY ZINC UPTAKE SYSTEM PROTEIN ZNUA"/>
    <property type="match status" value="1"/>
</dbReference>
<dbReference type="Gene3D" id="3.40.50.1980">
    <property type="entry name" value="Nitrogenase molybdenum iron protein domain"/>
    <property type="match status" value="2"/>
</dbReference>
<dbReference type="GO" id="GO:0030001">
    <property type="term" value="P:metal ion transport"/>
    <property type="evidence" value="ECO:0007669"/>
    <property type="project" value="InterPro"/>
</dbReference>
<evidence type="ECO:0000313" key="6">
    <source>
        <dbReference type="EMBL" id="PYI55257.1"/>
    </source>
</evidence>
<evidence type="ECO:0000313" key="7">
    <source>
        <dbReference type="Proteomes" id="UP000247476"/>
    </source>
</evidence>
<dbReference type="InterPro" id="IPR006128">
    <property type="entry name" value="Lipoprotein_PsaA-like"/>
</dbReference>
<protein>
    <submittedName>
        <fullName evidence="6">ABC transporter substrate-binding protein</fullName>
    </submittedName>
</protein>
<organism evidence="6 7">
    <name type="scientific">Paenibacillus flagellatus</name>
    <dbReference type="NCBI Taxonomy" id="2211139"/>
    <lineage>
        <taxon>Bacteria</taxon>
        <taxon>Bacillati</taxon>
        <taxon>Bacillota</taxon>
        <taxon>Bacilli</taxon>
        <taxon>Bacillales</taxon>
        <taxon>Paenibacillaceae</taxon>
        <taxon>Paenibacillus</taxon>
    </lineage>
</organism>